<organism evidence="1 2">
    <name type="scientific">Smallanthus sonchifolius</name>
    <dbReference type="NCBI Taxonomy" id="185202"/>
    <lineage>
        <taxon>Eukaryota</taxon>
        <taxon>Viridiplantae</taxon>
        <taxon>Streptophyta</taxon>
        <taxon>Embryophyta</taxon>
        <taxon>Tracheophyta</taxon>
        <taxon>Spermatophyta</taxon>
        <taxon>Magnoliopsida</taxon>
        <taxon>eudicotyledons</taxon>
        <taxon>Gunneridae</taxon>
        <taxon>Pentapetalae</taxon>
        <taxon>asterids</taxon>
        <taxon>campanulids</taxon>
        <taxon>Asterales</taxon>
        <taxon>Asteraceae</taxon>
        <taxon>Asteroideae</taxon>
        <taxon>Heliantheae alliance</taxon>
        <taxon>Millerieae</taxon>
        <taxon>Smallanthus</taxon>
    </lineage>
</organism>
<dbReference type="EMBL" id="CM042023">
    <property type="protein sequence ID" value="KAI3814142.1"/>
    <property type="molecule type" value="Genomic_DNA"/>
</dbReference>
<sequence length="428" mass="48520">MVVSVRSVEKNEVVEDDSHSIEYGIPSVEEVKKVDLRARFAEIDARMLEESESNVVSSRSRGAEEDENPPVVQEEEPAEEEIVIEMPAEKAEKKKKGVEKKFPEVDLSRVPYPACLLPYKNAREYDTFLDMFKQLKVNIPFIEVLQHMPKYDKFLKDLLSNKKKLEGISKVSLSKKCSAVVQNKLPEKMPDSGRFTIPCLLSGLPLNHALADLGASVNLMSYYIYKQLDLREPQPTRMRIFLADRLVKYPRGIVENLLVRVVKFIFPVDFVIMDMEVDDKLEGLLDEPDDYDDEVLDDLLEMMADFEEIIGKTPSVGKLVEVVEDPDDPGEGLEVPFIENLIPEPLPSTIVLTLLKRLLYALLLARLEKSIVVRHCCNDLSSRHKAVSSKASSVDAAEKSIRSNFGLQQIRLSAADMFFSRRTSIRSS</sequence>
<proteinExistence type="predicted"/>
<name>A0ACB9J203_9ASTR</name>
<reference evidence="1 2" key="2">
    <citation type="journal article" date="2022" name="Mol. Ecol. Resour.">
        <title>The genomes of chicory, endive, great burdock and yacon provide insights into Asteraceae paleo-polyploidization history and plant inulin production.</title>
        <authorList>
            <person name="Fan W."/>
            <person name="Wang S."/>
            <person name="Wang H."/>
            <person name="Wang A."/>
            <person name="Jiang F."/>
            <person name="Liu H."/>
            <person name="Zhao H."/>
            <person name="Xu D."/>
            <person name="Zhang Y."/>
        </authorList>
    </citation>
    <scope>NUCLEOTIDE SEQUENCE [LARGE SCALE GENOMIC DNA]</scope>
    <source>
        <strain evidence="2">cv. Yunnan</strain>
        <tissue evidence="1">Leaves</tissue>
    </source>
</reference>
<reference evidence="2" key="1">
    <citation type="journal article" date="2022" name="Mol. Ecol. Resour.">
        <title>The genomes of chicory, endive, great burdock and yacon provide insights into Asteraceae palaeo-polyploidization history and plant inulin production.</title>
        <authorList>
            <person name="Fan W."/>
            <person name="Wang S."/>
            <person name="Wang H."/>
            <person name="Wang A."/>
            <person name="Jiang F."/>
            <person name="Liu H."/>
            <person name="Zhao H."/>
            <person name="Xu D."/>
            <person name="Zhang Y."/>
        </authorList>
    </citation>
    <scope>NUCLEOTIDE SEQUENCE [LARGE SCALE GENOMIC DNA]</scope>
    <source>
        <strain evidence="2">cv. Yunnan</strain>
    </source>
</reference>
<protein>
    <submittedName>
        <fullName evidence="1">Uncharacterized protein</fullName>
    </submittedName>
</protein>
<evidence type="ECO:0000313" key="1">
    <source>
        <dbReference type="EMBL" id="KAI3814142.1"/>
    </source>
</evidence>
<comment type="caution">
    <text evidence="1">The sequence shown here is derived from an EMBL/GenBank/DDBJ whole genome shotgun (WGS) entry which is preliminary data.</text>
</comment>
<keyword evidence="2" id="KW-1185">Reference proteome</keyword>
<dbReference type="Proteomes" id="UP001056120">
    <property type="component" value="Linkage Group LG06"/>
</dbReference>
<accession>A0ACB9J203</accession>
<gene>
    <name evidence="1" type="ORF">L1987_18889</name>
</gene>
<evidence type="ECO:0000313" key="2">
    <source>
        <dbReference type="Proteomes" id="UP001056120"/>
    </source>
</evidence>